<organism evidence="14 15">
    <name type="scientific">Thiocapsa imhoffii</name>
    <dbReference type="NCBI Taxonomy" id="382777"/>
    <lineage>
        <taxon>Bacteria</taxon>
        <taxon>Pseudomonadati</taxon>
        <taxon>Pseudomonadota</taxon>
        <taxon>Gammaproteobacteria</taxon>
        <taxon>Chromatiales</taxon>
        <taxon>Chromatiaceae</taxon>
        <taxon>Thiocapsa</taxon>
    </lineage>
</organism>
<evidence type="ECO:0000256" key="1">
    <source>
        <dbReference type="ARBA" id="ARBA00004388"/>
    </source>
</evidence>
<evidence type="ECO:0000256" key="6">
    <source>
        <dbReference type="ARBA" id="ARBA00022679"/>
    </source>
</evidence>
<dbReference type="EC" id="2.4.99.12" evidence="4 12"/>
<dbReference type="InterPro" id="IPR039901">
    <property type="entry name" value="Kdotransferase"/>
</dbReference>
<dbReference type="InterPro" id="IPR038107">
    <property type="entry name" value="Glycos_transf_N_sf"/>
</dbReference>
<comment type="function">
    <text evidence="12">Involved in lipopolysaccharide (LPS) biosynthesis. Catalyzes the transfer of 3-deoxy-D-manno-octulosonate (Kdo) residue(s) from CMP-Kdo to lipid IV(A), the tetraacyldisaccharide-1,4'-bisphosphate precursor of lipid A.</text>
</comment>
<feature type="active site" description="Proton acceptor" evidence="10">
    <location>
        <position position="59"/>
    </location>
</feature>
<dbReference type="Pfam" id="PF04413">
    <property type="entry name" value="Glycos_transf_N"/>
    <property type="match status" value="1"/>
</dbReference>
<dbReference type="AlphaFoldDB" id="A0A9X0WGQ4"/>
<keyword evidence="7" id="KW-0735">Signal-anchor</keyword>
<evidence type="ECO:0000256" key="12">
    <source>
        <dbReference type="RuleBase" id="RU365103"/>
    </source>
</evidence>
<comment type="subcellular location">
    <subcellularLocation>
        <location evidence="1">Cell inner membrane</location>
        <topology evidence="1">Single-pass membrane protein</topology>
        <orientation evidence="1">Cytoplasmic side</orientation>
    </subcellularLocation>
    <subcellularLocation>
        <location evidence="12">Cell membrane</location>
    </subcellularLocation>
</comment>
<keyword evidence="15" id="KW-1185">Reference proteome</keyword>
<dbReference type="Gene3D" id="3.40.50.11720">
    <property type="entry name" value="3-Deoxy-D-manno-octulosonic-acid transferase, N-terminal domain"/>
    <property type="match status" value="1"/>
</dbReference>
<dbReference type="EMBL" id="NRSD01000004">
    <property type="protein sequence ID" value="MBK1644233.1"/>
    <property type="molecule type" value="Genomic_DNA"/>
</dbReference>
<gene>
    <name evidence="14" type="ORF">CKO25_06105</name>
</gene>
<dbReference type="FunFam" id="3.40.50.2000:FF:000032">
    <property type="entry name" value="3-deoxy-D-manno-octulosonic acid transferase"/>
    <property type="match status" value="1"/>
</dbReference>
<keyword evidence="12" id="KW-0812">Transmembrane</keyword>
<dbReference type="GO" id="GO:0043842">
    <property type="term" value="F:Kdo transferase activity"/>
    <property type="evidence" value="ECO:0007669"/>
    <property type="project" value="UniProtKB-EC"/>
</dbReference>
<accession>A0A9X0WGQ4</accession>
<feature type="domain" description="3-deoxy-D-manno-octulosonic-acid transferase N-terminal" evidence="13">
    <location>
        <begin position="35"/>
        <end position="209"/>
    </location>
</feature>
<dbReference type="FunFam" id="3.40.50.11720:FF:000001">
    <property type="entry name" value="3-deoxy-D-manno-octulosonic acid transferase"/>
    <property type="match status" value="1"/>
</dbReference>
<keyword evidence="12" id="KW-1133">Transmembrane helix</keyword>
<keyword evidence="12" id="KW-0448">Lipopolysaccharide biosynthesis</keyword>
<reference evidence="14 15" key="1">
    <citation type="journal article" date="2020" name="Microorganisms">
        <title>Osmotic Adaptation and Compatible Solute Biosynthesis of Phototrophic Bacteria as Revealed from Genome Analyses.</title>
        <authorList>
            <person name="Imhoff J.F."/>
            <person name="Rahn T."/>
            <person name="Kunzel S."/>
            <person name="Keller A."/>
            <person name="Neulinger S.C."/>
        </authorList>
    </citation>
    <scope>NUCLEOTIDE SEQUENCE [LARGE SCALE GENOMIC DNA]</scope>
    <source>
        <strain evidence="14 15">DSM 21303</strain>
    </source>
</reference>
<evidence type="ECO:0000256" key="5">
    <source>
        <dbReference type="ARBA" id="ARBA00019077"/>
    </source>
</evidence>
<dbReference type="InterPro" id="IPR007507">
    <property type="entry name" value="Glycos_transf_N"/>
</dbReference>
<evidence type="ECO:0000256" key="10">
    <source>
        <dbReference type="PIRSR" id="PIRSR639901-1"/>
    </source>
</evidence>
<dbReference type="PANTHER" id="PTHR42755:SF1">
    <property type="entry name" value="3-DEOXY-D-MANNO-OCTULOSONIC ACID TRANSFERASE, MITOCHONDRIAL-RELATED"/>
    <property type="match status" value="1"/>
</dbReference>
<dbReference type="GO" id="GO:0009245">
    <property type="term" value="P:lipid A biosynthetic process"/>
    <property type="evidence" value="ECO:0007669"/>
    <property type="project" value="TreeGrafter"/>
</dbReference>
<evidence type="ECO:0000256" key="9">
    <source>
        <dbReference type="ARBA" id="ARBA00049183"/>
    </source>
</evidence>
<comment type="pathway">
    <text evidence="2 12">Bacterial outer membrane biogenesis; LPS core biosynthesis.</text>
</comment>
<keyword evidence="12" id="KW-0472">Membrane</keyword>
<comment type="similarity">
    <text evidence="3">Belongs to the glycosyltransferase group 1 family. Glycosyltransferase 30 subfamily.</text>
</comment>
<comment type="caution">
    <text evidence="14">The sequence shown here is derived from an EMBL/GenBank/DDBJ whole genome shotgun (WGS) entry which is preliminary data.</text>
</comment>
<feature type="site" description="Transition state stabilizer" evidence="11">
    <location>
        <position position="129"/>
    </location>
</feature>
<dbReference type="NCBIfam" id="NF004388">
    <property type="entry name" value="PRK05749.1-4"/>
    <property type="match status" value="1"/>
</dbReference>
<proteinExistence type="inferred from homology"/>
<dbReference type="Gene3D" id="3.40.50.2000">
    <property type="entry name" value="Glycogen Phosphorylase B"/>
    <property type="match status" value="1"/>
</dbReference>
<dbReference type="GO" id="GO:0005886">
    <property type="term" value="C:plasma membrane"/>
    <property type="evidence" value="ECO:0007669"/>
    <property type="project" value="UniProtKB-SubCell"/>
</dbReference>
<evidence type="ECO:0000313" key="14">
    <source>
        <dbReference type="EMBL" id="MBK1644233.1"/>
    </source>
</evidence>
<evidence type="ECO:0000256" key="2">
    <source>
        <dbReference type="ARBA" id="ARBA00004713"/>
    </source>
</evidence>
<evidence type="ECO:0000259" key="13">
    <source>
        <dbReference type="Pfam" id="PF04413"/>
    </source>
</evidence>
<evidence type="ECO:0000256" key="8">
    <source>
        <dbReference type="ARBA" id="ARBA00031445"/>
    </source>
</evidence>
<evidence type="ECO:0000256" key="7">
    <source>
        <dbReference type="ARBA" id="ARBA00022968"/>
    </source>
</evidence>
<evidence type="ECO:0000256" key="11">
    <source>
        <dbReference type="PIRSR" id="PIRSR639901-2"/>
    </source>
</evidence>
<dbReference type="PANTHER" id="PTHR42755">
    <property type="entry name" value="3-DEOXY-MANNO-OCTULOSONATE CYTIDYLYLTRANSFERASE"/>
    <property type="match status" value="1"/>
</dbReference>
<protein>
    <recommendedName>
        <fullName evidence="5 12">3-deoxy-D-manno-octulosonic acid transferase</fullName>
        <shortName evidence="12">Kdo transferase</shortName>
        <ecNumber evidence="4 12">2.4.99.12</ecNumber>
    </recommendedName>
    <alternativeName>
        <fullName evidence="8 12">Lipid IV(A) 3-deoxy-D-manno-octulosonic acid transferase</fullName>
    </alternativeName>
</protein>
<evidence type="ECO:0000256" key="3">
    <source>
        <dbReference type="ARBA" id="ARBA00006380"/>
    </source>
</evidence>
<evidence type="ECO:0000256" key="4">
    <source>
        <dbReference type="ARBA" id="ARBA00012621"/>
    </source>
</evidence>
<name>A0A9X0WGQ4_9GAMM</name>
<evidence type="ECO:0000313" key="15">
    <source>
        <dbReference type="Proteomes" id="UP001138802"/>
    </source>
</evidence>
<comment type="catalytic activity">
    <reaction evidence="9 12">
        <text>lipid IVA (E. coli) + CMP-3-deoxy-beta-D-manno-octulosonate = alpha-Kdo-(2-&gt;6)-lipid IVA (E. coli) + CMP + H(+)</text>
        <dbReference type="Rhea" id="RHEA:28066"/>
        <dbReference type="ChEBI" id="CHEBI:15378"/>
        <dbReference type="ChEBI" id="CHEBI:58603"/>
        <dbReference type="ChEBI" id="CHEBI:60364"/>
        <dbReference type="ChEBI" id="CHEBI:60377"/>
        <dbReference type="ChEBI" id="CHEBI:85987"/>
        <dbReference type="EC" id="2.4.99.12"/>
    </reaction>
</comment>
<feature type="transmembrane region" description="Helical" evidence="12">
    <location>
        <begin position="6"/>
        <end position="23"/>
    </location>
</feature>
<dbReference type="Proteomes" id="UP001138802">
    <property type="component" value="Unassembled WGS sequence"/>
</dbReference>
<keyword evidence="6 12" id="KW-0808">Transferase</keyword>
<keyword evidence="12" id="KW-1003">Cell membrane</keyword>
<sequence length="426" mass="46482">MARWFYTAILYLLLPFVLLRLYWRSLQAPAYRRGIGQRLALAARPAPAQVWIHAVSVGEVQAAEPLIRALQQRHPPVGVLVTTTTPTGAERLRACFGDQVPHHYTPYDLPSVVERFLQALSPSLVIVMETEIWPNTLATCAARGIPIALVNARLSERSARGYRRVGALTREALGQFDLIAAQAEIDAGRFVALGAPPSRVRVTGNIKFDLRLPASLLDRAEAMRRFWGPDRPVWVAASTHEGEDEPLLAVHRQILREVQGDALLVLVPRHPERFDRVAELVQREDMALARRSRQDPVGPETRVFLGDTMGELPIFLAAADAAFIGGSLVPVGGHNALEAAAVGVPVVIGPHHFNFAAITQVLREAGAAVTVTSSPELATCLTGWLNDAAERTRVGELGRNVVKANRGAVDRVIALLEAHLRDPTDA</sequence>
<feature type="site" description="Transition state stabilizer" evidence="11">
    <location>
        <position position="207"/>
    </location>
</feature>
<dbReference type="GO" id="GO:0009244">
    <property type="term" value="P:lipopolysaccharide core region biosynthetic process"/>
    <property type="evidence" value="ECO:0007669"/>
    <property type="project" value="UniProtKB-UniRule"/>
</dbReference>
<dbReference type="SUPFAM" id="SSF53756">
    <property type="entry name" value="UDP-Glycosyltransferase/glycogen phosphorylase"/>
    <property type="match status" value="1"/>
</dbReference>